<dbReference type="RefSeq" id="WP_338346341.1">
    <property type="nucleotide sequence ID" value="NZ_CAUZLR010000009.1"/>
</dbReference>
<organism evidence="1 2">
    <name type="scientific">Fructobacillus fructosus</name>
    <dbReference type="NCBI Taxonomy" id="1631"/>
    <lineage>
        <taxon>Bacteria</taxon>
        <taxon>Bacillati</taxon>
        <taxon>Bacillota</taxon>
        <taxon>Bacilli</taxon>
        <taxon>Lactobacillales</taxon>
        <taxon>Lactobacillaceae</taxon>
        <taxon>Fructobacillus</taxon>
    </lineage>
</organism>
<gene>
    <name evidence="1" type="ORF">R54839_PPFHFPJH_01351</name>
</gene>
<evidence type="ECO:0000313" key="1">
    <source>
        <dbReference type="EMBL" id="CAK1250762.1"/>
    </source>
</evidence>
<reference evidence="1 2" key="1">
    <citation type="submission" date="2023-10" db="EMBL/GenBank/DDBJ databases">
        <authorList>
            <person name="Botero Cardona J."/>
        </authorList>
    </citation>
    <scope>NUCLEOTIDE SEQUENCE [LARGE SCALE GENOMIC DNA]</scope>
    <source>
        <strain evidence="1 2">R-54839</strain>
    </source>
</reference>
<comment type="caution">
    <text evidence="1">The sequence shown here is derived from an EMBL/GenBank/DDBJ whole genome shotgun (WGS) entry which is preliminary data.</text>
</comment>
<dbReference type="Proteomes" id="UP001314261">
    <property type="component" value="Unassembled WGS sequence"/>
</dbReference>
<accession>A0ABM9MZB6</accession>
<protein>
    <submittedName>
        <fullName evidence="1">Uncharacterized protein</fullName>
    </submittedName>
</protein>
<evidence type="ECO:0000313" key="2">
    <source>
        <dbReference type="Proteomes" id="UP001314261"/>
    </source>
</evidence>
<proteinExistence type="predicted"/>
<name>A0ABM9MZB6_9LACO</name>
<sequence>MASKVMNVPPLRPDGYRTFTISGLTEAMQESRTYVEQLVMQPGFPYFQIDGMKNKKYLECEVCKWMRENVRYVHQV</sequence>
<keyword evidence="2" id="KW-1185">Reference proteome</keyword>
<dbReference type="EMBL" id="CAUZLR010000009">
    <property type="protein sequence ID" value="CAK1250762.1"/>
    <property type="molecule type" value="Genomic_DNA"/>
</dbReference>